<dbReference type="NCBIfam" id="TIGR01003">
    <property type="entry name" value="PTS_HPr_family"/>
    <property type="match status" value="1"/>
</dbReference>
<comment type="similarity">
    <text evidence="2">Belongs to the HPr family.</text>
</comment>
<dbReference type="PANTHER" id="PTHR33705:SF2">
    <property type="entry name" value="PHOSPHOCARRIER PROTEIN NPR"/>
    <property type="match status" value="1"/>
</dbReference>
<dbReference type="PROSITE" id="PS51350">
    <property type="entry name" value="PTS_HPR_DOM"/>
    <property type="match status" value="1"/>
</dbReference>
<name>A0A059FYE4_9PROT</name>
<dbReference type="SUPFAM" id="SSF55594">
    <property type="entry name" value="HPr-like"/>
    <property type="match status" value="1"/>
</dbReference>
<feature type="domain" description="HPr" evidence="5">
    <location>
        <begin position="7"/>
        <end position="94"/>
    </location>
</feature>
<comment type="caution">
    <text evidence="6">The sequence shown here is derived from an EMBL/GenBank/DDBJ whole genome shotgun (WGS) entry which is preliminary data.</text>
</comment>
<evidence type="ECO:0000256" key="1">
    <source>
        <dbReference type="ARBA" id="ARBA00004496"/>
    </source>
</evidence>
<proteinExistence type="inferred from homology"/>
<keyword evidence="7" id="KW-1185">Reference proteome</keyword>
<organism evidence="6 7">
    <name type="scientific">Hyphomonas hirschiana VP5</name>
    <dbReference type="NCBI Taxonomy" id="1280951"/>
    <lineage>
        <taxon>Bacteria</taxon>
        <taxon>Pseudomonadati</taxon>
        <taxon>Pseudomonadota</taxon>
        <taxon>Alphaproteobacteria</taxon>
        <taxon>Hyphomonadales</taxon>
        <taxon>Hyphomonadaceae</taxon>
        <taxon>Hyphomonas</taxon>
    </lineage>
</organism>
<dbReference type="Proteomes" id="UP000025061">
    <property type="component" value="Unassembled WGS sequence"/>
</dbReference>
<gene>
    <name evidence="6" type="ORF">HHI_05580</name>
</gene>
<dbReference type="GO" id="GO:0005737">
    <property type="term" value="C:cytoplasm"/>
    <property type="evidence" value="ECO:0007669"/>
    <property type="project" value="UniProtKB-SubCell"/>
</dbReference>
<dbReference type="InterPro" id="IPR050399">
    <property type="entry name" value="HPr"/>
</dbReference>
<dbReference type="Pfam" id="PF00381">
    <property type="entry name" value="PTS-HPr"/>
    <property type="match status" value="1"/>
</dbReference>
<evidence type="ECO:0000256" key="4">
    <source>
        <dbReference type="ARBA" id="ARBA00022683"/>
    </source>
</evidence>
<comment type="subcellular location">
    <subcellularLocation>
        <location evidence="1">Cytoplasm</location>
    </subcellularLocation>
</comment>
<keyword evidence="4" id="KW-0598">Phosphotransferase system</keyword>
<dbReference type="GO" id="GO:0009401">
    <property type="term" value="P:phosphoenolpyruvate-dependent sugar phosphotransferase system"/>
    <property type="evidence" value="ECO:0007669"/>
    <property type="project" value="UniProtKB-KW"/>
</dbReference>
<dbReference type="PROSITE" id="PS00369">
    <property type="entry name" value="PTS_HPR_HIS"/>
    <property type="match status" value="1"/>
</dbReference>
<dbReference type="PATRIC" id="fig|1280951.3.peg.1128"/>
<dbReference type="InterPro" id="IPR000032">
    <property type="entry name" value="HPr-like"/>
</dbReference>
<dbReference type="InterPro" id="IPR035895">
    <property type="entry name" value="HPr-like_sf"/>
</dbReference>
<sequence length="97" mass="9975">MSTSVPAASARVTIVNRKGLHARASAKVAKLAAEYDAKVIVRHEGEQADARSIMDLLMLVAHTGCEIELSGTGTQAAEAVEAIAALVADGFGERDGG</sequence>
<protein>
    <submittedName>
        <fullName evidence="6">Phosphocarrier protein HPr</fullName>
    </submittedName>
</protein>
<keyword evidence="3" id="KW-0963">Cytoplasm</keyword>
<dbReference type="InterPro" id="IPR001020">
    <property type="entry name" value="PTS_HPr_His_P_site"/>
</dbReference>
<evidence type="ECO:0000256" key="3">
    <source>
        <dbReference type="ARBA" id="ARBA00022490"/>
    </source>
</evidence>
<dbReference type="PRINTS" id="PR00107">
    <property type="entry name" value="PHOSPHOCPHPR"/>
</dbReference>
<reference evidence="6 7" key="1">
    <citation type="submission" date="2013-04" db="EMBL/GenBank/DDBJ databases">
        <title>Hyphomonas hirschiana VP5 Genome Sequencing.</title>
        <authorList>
            <person name="Lai Q."/>
            <person name="Shao Z."/>
        </authorList>
    </citation>
    <scope>NUCLEOTIDE SEQUENCE [LARGE SCALE GENOMIC DNA]</scope>
    <source>
        <strain evidence="6 7">VP5</strain>
    </source>
</reference>
<evidence type="ECO:0000313" key="6">
    <source>
        <dbReference type="EMBL" id="KCZ95602.1"/>
    </source>
</evidence>
<evidence type="ECO:0000313" key="7">
    <source>
        <dbReference type="Proteomes" id="UP000025061"/>
    </source>
</evidence>
<dbReference type="CDD" id="cd00367">
    <property type="entry name" value="PTS-HPr_like"/>
    <property type="match status" value="1"/>
</dbReference>
<dbReference type="EMBL" id="ARYI01000003">
    <property type="protein sequence ID" value="KCZ95602.1"/>
    <property type="molecule type" value="Genomic_DNA"/>
</dbReference>
<dbReference type="RefSeq" id="WP_011645469.1">
    <property type="nucleotide sequence ID" value="NZ_ARYI01000003.1"/>
</dbReference>
<dbReference type="PANTHER" id="PTHR33705">
    <property type="entry name" value="PHOSPHOCARRIER PROTEIN HPR"/>
    <property type="match status" value="1"/>
</dbReference>
<dbReference type="Gene3D" id="3.30.1340.10">
    <property type="entry name" value="HPr-like"/>
    <property type="match status" value="1"/>
</dbReference>
<evidence type="ECO:0000256" key="2">
    <source>
        <dbReference type="ARBA" id="ARBA00010736"/>
    </source>
</evidence>
<dbReference type="OrthoDB" id="9798965at2"/>
<dbReference type="AlphaFoldDB" id="A0A059FYE4"/>
<evidence type="ECO:0000259" key="5">
    <source>
        <dbReference type="PROSITE" id="PS51350"/>
    </source>
</evidence>
<accession>A0A059FYE4</accession>